<dbReference type="CDD" id="cd00118">
    <property type="entry name" value="LysM"/>
    <property type="match status" value="1"/>
</dbReference>
<evidence type="ECO:0000259" key="1">
    <source>
        <dbReference type="PROSITE" id="PS51782"/>
    </source>
</evidence>
<dbReference type="PROSITE" id="PS51782">
    <property type="entry name" value="LYSM"/>
    <property type="match status" value="1"/>
</dbReference>
<dbReference type="Pfam" id="PF01476">
    <property type="entry name" value="LysM"/>
    <property type="match status" value="1"/>
</dbReference>
<sequence length="268" mass="28895">MEKRRKKEEMKKTAGWKQVLALIFILVPASWPGEPVRAAAGTSIISQAPEEATADWNQMTEWLDNAAGNGRGENVPFAVGDTFTVPADILGRLAGKNATLVLYTDSNVTFTVSGVDVRQTDVPVCVTLSDEELLPAEALQQICGARIVRQFQMAERDEYPCLVNAHLSLGAENSGKNAVLYSCDEAAGRMKQEGIYRINESGSAMFGLKRGGVYAAVIMESYTVMPGDMLSRIAVKKGISLQALTAANPQIADPDRIHVGQILNIPGV</sequence>
<name>A0A2K4ZIG7_9FIRM</name>
<proteinExistence type="predicted"/>
<gene>
    <name evidence="2" type="ORF">AMURIS_02991</name>
</gene>
<organism evidence="2 3">
    <name type="scientific">Acetatifactor muris</name>
    <dbReference type="NCBI Taxonomy" id="879566"/>
    <lineage>
        <taxon>Bacteria</taxon>
        <taxon>Bacillati</taxon>
        <taxon>Bacillota</taxon>
        <taxon>Clostridia</taxon>
        <taxon>Lachnospirales</taxon>
        <taxon>Lachnospiraceae</taxon>
        <taxon>Acetatifactor</taxon>
    </lineage>
</organism>
<dbReference type="AlphaFoldDB" id="A0A2K4ZIG7"/>
<dbReference type="Proteomes" id="UP000236311">
    <property type="component" value="Unassembled WGS sequence"/>
</dbReference>
<dbReference type="InterPro" id="IPR036779">
    <property type="entry name" value="LysM_dom_sf"/>
</dbReference>
<protein>
    <submittedName>
        <fullName evidence="2">LysM domain protein</fullName>
    </submittedName>
</protein>
<dbReference type="EMBL" id="OFSM01000015">
    <property type="protein sequence ID" value="SOY30265.1"/>
    <property type="molecule type" value="Genomic_DNA"/>
</dbReference>
<reference evidence="2 3" key="1">
    <citation type="submission" date="2018-01" db="EMBL/GenBank/DDBJ databases">
        <authorList>
            <person name="Gaut B.S."/>
            <person name="Morton B.R."/>
            <person name="Clegg M.T."/>
            <person name="Duvall M.R."/>
        </authorList>
    </citation>
    <scope>NUCLEOTIDE SEQUENCE [LARGE SCALE GENOMIC DNA]</scope>
    <source>
        <strain evidence="2">GP69</strain>
    </source>
</reference>
<evidence type="ECO:0000313" key="3">
    <source>
        <dbReference type="Proteomes" id="UP000236311"/>
    </source>
</evidence>
<accession>A0A2K4ZIG7</accession>
<dbReference type="InterPro" id="IPR018392">
    <property type="entry name" value="LysM"/>
</dbReference>
<dbReference type="Gene3D" id="3.10.350.10">
    <property type="entry name" value="LysM domain"/>
    <property type="match status" value="1"/>
</dbReference>
<keyword evidence="3" id="KW-1185">Reference proteome</keyword>
<feature type="domain" description="LysM" evidence="1">
    <location>
        <begin position="220"/>
        <end position="265"/>
    </location>
</feature>
<dbReference type="SUPFAM" id="SSF54106">
    <property type="entry name" value="LysM domain"/>
    <property type="match status" value="1"/>
</dbReference>
<evidence type="ECO:0000313" key="2">
    <source>
        <dbReference type="EMBL" id="SOY30265.1"/>
    </source>
</evidence>
<dbReference type="SMART" id="SM00257">
    <property type="entry name" value="LysM"/>
    <property type="match status" value="1"/>
</dbReference>